<keyword evidence="7" id="KW-0064">Aspartyl protease</keyword>
<feature type="chain" id="PRO_5046512961" evidence="11">
    <location>
        <begin position="21"/>
        <end position="312"/>
    </location>
</feature>
<dbReference type="RefSeq" id="WP_180823771.1">
    <property type="nucleotide sequence ID" value="NZ_JACAWY010000002.1"/>
</dbReference>
<name>A0ABU8PXY8_9GAMM</name>
<dbReference type="PIRSF" id="PIRSF001522">
    <property type="entry name" value="Peptidase_A26"/>
    <property type="match status" value="1"/>
</dbReference>
<dbReference type="Pfam" id="PF01278">
    <property type="entry name" value="Omptin"/>
    <property type="match status" value="1"/>
</dbReference>
<dbReference type="NCBIfam" id="NF008223">
    <property type="entry name" value="PRK10993.1-3"/>
    <property type="match status" value="1"/>
</dbReference>
<dbReference type="InterPro" id="IPR020080">
    <property type="entry name" value="OM_adhesin/peptidase_omptin"/>
</dbReference>
<dbReference type="PROSITE" id="PS00834">
    <property type="entry name" value="OMPTIN_1"/>
    <property type="match status" value="1"/>
</dbReference>
<evidence type="ECO:0000256" key="9">
    <source>
        <dbReference type="ARBA" id="ARBA00023136"/>
    </source>
</evidence>
<keyword evidence="8 12" id="KW-0378">Hydrolase</keyword>
<dbReference type="InterPro" id="IPR000036">
    <property type="entry name" value="Peptidase_A26_omptin"/>
</dbReference>
<protein>
    <submittedName>
        <fullName evidence="12">Omptin family outer membrane protease</fullName>
        <ecNumber evidence="12">3.4.23.49</ecNumber>
    </submittedName>
</protein>
<keyword evidence="10" id="KW-0998">Cell outer membrane</keyword>
<evidence type="ECO:0000256" key="5">
    <source>
        <dbReference type="ARBA" id="ARBA00022692"/>
    </source>
</evidence>
<keyword evidence="5" id="KW-0812">Transmembrane</keyword>
<evidence type="ECO:0000256" key="7">
    <source>
        <dbReference type="ARBA" id="ARBA00022750"/>
    </source>
</evidence>
<keyword evidence="9" id="KW-0472">Membrane</keyword>
<keyword evidence="6 11" id="KW-0732">Signal</keyword>
<evidence type="ECO:0000256" key="2">
    <source>
        <dbReference type="ARBA" id="ARBA00006923"/>
    </source>
</evidence>
<accession>A0ABU8PXY8</accession>
<evidence type="ECO:0000256" key="4">
    <source>
        <dbReference type="ARBA" id="ARBA00022670"/>
    </source>
</evidence>
<evidence type="ECO:0000313" key="12">
    <source>
        <dbReference type="EMBL" id="MEJ5047468.1"/>
    </source>
</evidence>
<dbReference type="PRINTS" id="PR00482">
    <property type="entry name" value="OMPTIN"/>
</dbReference>
<dbReference type="EMBL" id="JBBGZW010000002">
    <property type="protein sequence ID" value="MEJ5047468.1"/>
    <property type="molecule type" value="Genomic_DNA"/>
</dbReference>
<dbReference type="InterPro" id="IPR020079">
    <property type="entry name" value="Peptidase_A26_CS"/>
</dbReference>
<evidence type="ECO:0000313" key="13">
    <source>
        <dbReference type="Proteomes" id="UP001362100"/>
    </source>
</evidence>
<dbReference type="GO" id="GO:0004190">
    <property type="term" value="F:aspartic-type endopeptidase activity"/>
    <property type="evidence" value="ECO:0007669"/>
    <property type="project" value="UniProtKB-EC"/>
</dbReference>
<dbReference type="EC" id="3.4.23.49" evidence="12"/>
<reference evidence="12 13" key="1">
    <citation type="submission" date="2023-12" db="EMBL/GenBank/DDBJ databases">
        <title>Gut-associated functions are favored during microbiome assembly across C. elegans life.</title>
        <authorList>
            <person name="Zimmermann J."/>
        </authorList>
    </citation>
    <scope>NUCLEOTIDE SEQUENCE [LARGE SCALE GENOMIC DNA]</scope>
    <source>
        <strain evidence="12 13">BIGb0393</strain>
    </source>
</reference>
<feature type="signal peptide" evidence="11">
    <location>
        <begin position="1"/>
        <end position="20"/>
    </location>
</feature>
<dbReference type="GO" id="GO:0006508">
    <property type="term" value="P:proteolysis"/>
    <property type="evidence" value="ECO:0007669"/>
    <property type="project" value="UniProtKB-KW"/>
</dbReference>
<comment type="caution">
    <text evidence="12">The sequence shown here is derived from an EMBL/GenBank/DDBJ whole genome shotgun (WGS) entry which is preliminary data.</text>
</comment>
<evidence type="ECO:0000256" key="3">
    <source>
        <dbReference type="ARBA" id="ARBA00022452"/>
    </source>
</evidence>
<dbReference type="SUPFAM" id="SSF69917">
    <property type="entry name" value="OMPT-like"/>
    <property type="match status" value="1"/>
</dbReference>
<dbReference type="Proteomes" id="UP001362100">
    <property type="component" value="Unassembled WGS sequence"/>
</dbReference>
<evidence type="ECO:0000256" key="8">
    <source>
        <dbReference type="ARBA" id="ARBA00022801"/>
    </source>
</evidence>
<evidence type="ECO:0000256" key="1">
    <source>
        <dbReference type="ARBA" id="ARBA00004571"/>
    </source>
</evidence>
<evidence type="ECO:0000256" key="6">
    <source>
        <dbReference type="ARBA" id="ARBA00022729"/>
    </source>
</evidence>
<dbReference type="Gene3D" id="2.40.128.90">
    <property type="entry name" value="OMPT-like"/>
    <property type="match status" value="1"/>
</dbReference>
<gene>
    <name evidence="12" type="ORF">WH298_19990</name>
</gene>
<evidence type="ECO:0000256" key="10">
    <source>
        <dbReference type="ARBA" id="ARBA00023237"/>
    </source>
</evidence>
<keyword evidence="4 12" id="KW-0645">Protease</keyword>
<dbReference type="InterPro" id="IPR053724">
    <property type="entry name" value="OMP_A26_sf"/>
</dbReference>
<sequence>MKKSTVAVLMMAALSGTASAASADFAPNFSSDSVSVATSVGMLGGKSKELVYDASNGRKISQLDWKIKNVAILKGDFSWDAFSFLTLNARGWTSLASGSGHMDDYDWQNSNQSSWTDHSSHPNTDLNHANEYDLNVKGWFLQDDAYKIGAVAGYQETRFSWTAYGGSYDYDNGNFVGNFPNGSRGIGYSQRFSMPYVGLVGRYRINDFEFNALFKFSNWVRAHDNDEHYMRDLTFREKTSNSRYYGATVDAGYYVTTNAKVFAEFSYSKYEEGKGGTQVIDTTSGQSASFGGDAAGISNKNYTVTVGLQYRF</sequence>
<comment type="subcellular location">
    <subcellularLocation>
        <location evidence="1">Cell outer membrane</location>
        <topology evidence="1">Multi-pass membrane protein</topology>
    </subcellularLocation>
</comment>
<keyword evidence="13" id="KW-1185">Reference proteome</keyword>
<evidence type="ECO:0000256" key="11">
    <source>
        <dbReference type="SAM" id="SignalP"/>
    </source>
</evidence>
<organism evidence="12 13">
    <name type="scientific">Pantoea nemavictus</name>
    <dbReference type="NCBI Taxonomy" id="2726955"/>
    <lineage>
        <taxon>Bacteria</taxon>
        <taxon>Pseudomonadati</taxon>
        <taxon>Pseudomonadota</taxon>
        <taxon>Gammaproteobacteria</taxon>
        <taxon>Enterobacterales</taxon>
        <taxon>Erwiniaceae</taxon>
        <taxon>Pantoea</taxon>
    </lineage>
</organism>
<comment type="similarity">
    <text evidence="2">Belongs to the peptidase A26 family.</text>
</comment>
<proteinExistence type="inferred from homology"/>
<dbReference type="PROSITE" id="PS00835">
    <property type="entry name" value="OMPTIN_2"/>
    <property type="match status" value="1"/>
</dbReference>
<keyword evidence="3" id="KW-1134">Transmembrane beta strand</keyword>